<feature type="transmembrane region" description="Helical" evidence="6">
    <location>
        <begin position="177"/>
        <end position="196"/>
    </location>
</feature>
<dbReference type="InterPro" id="IPR027469">
    <property type="entry name" value="Cation_efflux_TMD_sf"/>
</dbReference>
<feature type="transmembrane region" description="Helical" evidence="6">
    <location>
        <begin position="152"/>
        <end position="171"/>
    </location>
</feature>
<evidence type="ECO:0000256" key="2">
    <source>
        <dbReference type="ARBA" id="ARBA00022692"/>
    </source>
</evidence>
<dbReference type="PANTHER" id="PTHR11562:SF17">
    <property type="entry name" value="RE54080P-RELATED"/>
    <property type="match status" value="1"/>
</dbReference>
<dbReference type="Proteomes" id="UP001382455">
    <property type="component" value="Unassembled WGS sequence"/>
</dbReference>
<dbReference type="Gene3D" id="1.20.1510.10">
    <property type="entry name" value="Cation efflux protein transmembrane domain"/>
    <property type="match status" value="1"/>
</dbReference>
<name>A0ABU8EYW0_9GAMM</name>
<keyword evidence="3" id="KW-0864">Zinc transport</keyword>
<evidence type="ECO:0000256" key="4">
    <source>
        <dbReference type="ARBA" id="ARBA00022989"/>
    </source>
</evidence>
<dbReference type="SUPFAM" id="SSF160240">
    <property type="entry name" value="Cation efflux protein cytoplasmic domain-like"/>
    <property type="match status" value="1"/>
</dbReference>
<evidence type="ECO:0000256" key="3">
    <source>
        <dbReference type="ARBA" id="ARBA00022906"/>
    </source>
</evidence>
<evidence type="ECO:0000256" key="1">
    <source>
        <dbReference type="ARBA" id="ARBA00004141"/>
    </source>
</evidence>
<feature type="transmembrane region" description="Helical" evidence="6">
    <location>
        <begin position="119"/>
        <end position="140"/>
    </location>
</feature>
<evidence type="ECO:0000256" key="6">
    <source>
        <dbReference type="SAM" id="Phobius"/>
    </source>
</evidence>
<keyword evidence="3" id="KW-0406">Ion transport</keyword>
<evidence type="ECO:0000313" key="8">
    <source>
        <dbReference type="EMBL" id="MEI4552172.1"/>
    </source>
</evidence>
<keyword evidence="9" id="KW-1185">Reference proteome</keyword>
<dbReference type="Pfam" id="PF01545">
    <property type="entry name" value="Cation_efflux"/>
    <property type="match status" value="1"/>
</dbReference>
<evidence type="ECO:0000256" key="5">
    <source>
        <dbReference type="ARBA" id="ARBA00023136"/>
    </source>
</evidence>
<dbReference type="InterPro" id="IPR050681">
    <property type="entry name" value="CDF/SLC30A"/>
</dbReference>
<proteinExistence type="predicted"/>
<reference evidence="8 9" key="1">
    <citation type="submission" date="2023-12" db="EMBL/GenBank/DDBJ databases">
        <title>Friends and Foes: Symbiotic and Algicidal bacterial influence on Karenia brevis blooms.</title>
        <authorList>
            <person name="Fei C."/>
            <person name="Mohamed A.R."/>
            <person name="Booker A."/>
            <person name="Arshad M."/>
            <person name="Klass S."/>
            <person name="Ahn S."/>
            <person name="Gilbert P.M."/>
            <person name="Heil C.A."/>
            <person name="Martinez J.M."/>
            <person name="Amin S.A."/>
        </authorList>
    </citation>
    <scope>NUCLEOTIDE SEQUENCE [LARGE SCALE GENOMIC DNA]</scope>
    <source>
        <strain evidence="8 9">CE15</strain>
    </source>
</reference>
<comment type="caution">
    <text evidence="8">The sequence shown here is derived from an EMBL/GenBank/DDBJ whole genome shotgun (WGS) entry which is preliminary data.</text>
</comment>
<organism evidence="8 9">
    <name type="scientific">Pseudoalteromonas spongiae</name>
    <dbReference type="NCBI Taxonomy" id="298657"/>
    <lineage>
        <taxon>Bacteria</taxon>
        <taxon>Pseudomonadati</taxon>
        <taxon>Pseudomonadota</taxon>
        <taxon>Gammaproteobacteria</taxon>
        <taxon>Alteromonadales</taxon>
        <taxon>Pseudoalteromonadaceae</taxon>
        <taxon>Pseudoalteromonas</taxon>
    </lineage>
</organism>
<dbReference type="SUPFAM" id="SSF161111">
    <property type="entry name" value="Cation efflux protein transmembrane domain-like"/>
    <property type="match status" value="1"/>
</dbReference>
<dbReference type="NCBIfam" id="TIGR01297">
    <property type="entry name" value="CDF"/>
    <property type="match status" value="1"/>
</dbReference>
<evidence type="ECO:0000313" key="9">
    <source>
        <dbReference type="Proteomes" id="UP001382455"/>
    </source>
</evidence>
<sequence>MSHSHHHHHHHHSGDNKLSLAVVINVLLTVAQIIGGILSGSMALVADALHNLSDAGAIVIAIIARRIARKPATSVMSFGYKRAEILGALINNTILILVGCYLIFEAFSQFLNPSPVDGWIVVYIAAIAFVIDVATAWLTYQAGAKDNLNLKAAFIHNLSDALASLVVIISGTLIILYQWYIIDLIATILISVYVLYHGADYAKQSVIILMQGTHADVDVDSVYSAILEQDNVSAVDHLHVWQLDDTTLHLEASITLSNDDLQSVKDMLAKRFSITHSTIETLPCTQSFKGCYLTQ</sequence>
<gene>
    <name evidence="8" type="ORF">WAE96_21010</name>
</gene>
<dbReference type="InterPro" id="IPR058533">
    <property type="entry name" value="Cation_efflux_TM"/>
</dbReference>
<feature type="domain" description="Cation efflux protein transmembrane" evidence="7">
    <location>
        <begin position="20"/>
        <end position="210"/>
    </location>
</feature>
<feature type="transmembrane region" description="Helical" evidence="6">
    <location>
        <begin position="20"/>
        <end position="38"/>
    </location>
</feature>
<dbReference type="PANTHER" id="PTHR11562">
    <property type="entry name" value="CATION EFFLUX PROTEIN/ ZINC TRANSPORTER"/>
    <property type="match status" value="1"/>
</dbReference>
<keyword evidence="5 6" id="KW-0472">Membrane</keyword>
<dbReference type="EMBL" id="JBAWKS010000002">
    <property type="protein sequence ID" value="MEI4552172.1"/>
    <property type="molecule type" value="Genomic_DNA"/>
</dbReference>
<keyword evidence="3" id="KW-0862">Zinc</keyword>
<comment type="subcellular location">
    <subcellularLocation>
        <location evidence="1">Membrane</location>
        <topology evidence="1">Multi-pass membrane protein</topology>
    </subcellularLocation>
</comment>
<dbReference type="InterPro" id="IPR036837">
    <property type="entry name" value="Cation_efflux_CTD_sf"/>
</dbReference>
<keyword evidence="3" id="KW-0813">Transport</keyword>
<feature type="transmembrane region" description="Helical" evidence="6">
    <location>
        <begin position="85"/>
        <end position="104"/>
    </location>
</feature>
<keyword evidence="2 6" id="KW-0812">Transmembrane</keyword>
<dbReference type="InterPro" id="IPR002524">
    <property type="entry name" value="Cation_efflux"/>
</dbReference>
<dbReference type="RefSeq" id="WP_336436998.1">
    <property type="nucleotide sequence ID" value="NZ_JBAWKS010000002.1"/>
</dbReference>
<protein>
    <submittedName>
        <fullName evidence="8">Cation diffusion facilitator family transporter</fullName>
    </submittedName>
</protein>
<accession>A0ABU8EYW0</accession>
<evidence type="ECO:0000259" key="7">
    <source>
        <dbReference type="Pfam" id="PF01545"/>
    </source>
</evidence>
<keyword evidence="4 6" id="KW-1133">Transmembrane helix</keyword>